<feature type="compositionally biased region" description="Low complexity" evidence="2">
    <location>
        <begin position="49"/>
        <end position="61"/>
    </location>
</feature>
<keyword evidence="3" id="KW-0812">Transmembrane</keyword>
<evidence type="ECO:0000313" key="4">
    <source>
        <dbReference type="EMBL" id="TKW67772.1"/>
    </source>
</evidence>
<feature type="transmembrane region" description="Helical" evidence="3">
    <location>
        <begin position="212"/>
        <end position="232"/>
    </location>
</feature>
<dbReference type="GO" id="GO:0004713">
    <property type="term" value="F:protein tyrosine kinase activity"/>
    <property type="evidence" value="ECO:0007669"/>
    <property type="project" value="TreeGrafter"/>
</dbReference>
<gene>
    <name evidence="4" type="ORF">DI616_05525</name>
</gene>
<dbReference type="PANTHER" id="PTHR32309">
    <property type="entry name" value="TYROSINE-PROTEIN KINASE"/>
    <property type="match status" value="1"/>
</dbReference>
<dbReference type="PANTHER" id="PTHR32309:SF13">
    <property type="entry name" value="FERRIC ENTEROBACTIN TRANSPORT PROTEIN FEPE"/>
    <property type="match status" value="1"/>
</dbReference>
<feature type="coiled-coil region" evidence="1">
    <location>
        <begin position="375"/>
        <end position="467"/>
    </location>
</feature>
<dbReference type="EMBL" id="VAFL01000003">
    <property type="protein sequence ID" value="TKW67772.1"/>
    <property type="molecule type" value="Genomic_DNA"/>
</dbReference>
<feature type="region of interest" description="Disordered" evidence="2">
    <location>
        <begin position="1"/>
        <end position="63"/>
    </location>
</feature>
<dbReference type="AlphaFoldDB" id="A0A533IDB1"/>
<keyword evidence="1" id="KW-0175">Coiled coil</keyword>
<accession>A0A533IDB1</accession>
<proteinExistence type="predicted"/>
<dbReference type="Proteomes" id="UP000315344">
    <property type="component" value="Unassembled WGS sequence"/>
</dbReference>
<feature type="transmembrane region" description="Helical" evidence="3">
    <location>
        <begin position="542"/>
        <end position="562"/>
    </location>
</feature>
<evidence type="ECO:0000256" key="1">
    <source>
        <dbReference type="SAM" id="Coils"/>
    </source>
</evidence>
<keyword evidence="3" id="KW-0472">Membrane</keyword>
<sequence>MTTPPKVRIYRQKRSESVLGVQGDAGKRAADATGAAQAAVNPVQSAEGSAPANTASATPPARMEDRITAVKAEGLTGRQLRLARRIAAMHGIEVDSDEAAVVVLRDRNIDPFHRSSLSKIVARTGAAEAAAQTGPLGTQAESMAGGNQIALLREPGVPRGSQPVGRIIPAQVPPGRPDLPSREALTEEKRAAEIYRIQRDIARRRRIRQFWLAVRLFLMVVIPTAIAGWYYFNVATPLYETKSQFLIQQADTATVASGNSILSGLQLNPDSVAVQSYLTSKNAMLRLDEEIGFMSAFQDPSLDPLLRLPPDATSDDGFKTYKDMVKVGYDPTEGVLDLTVVAPDPVLSEEFSLALIRYAEGKVDDMTSRVRSDQMEGSEQNYATAEQRVADAQLAVQELQQQLGVLDAASESGLVMSQIGQLQSELTKKQLELAQLQSNPQPNASRVAGVQGDIERLQDLIAESRAQLTQGDDTRGSLAQISGQLRIAEADLATRQQLLASAAEQLEIARIEANKQVRYLSLSVAPVSPSNATYPKALSNTIVAFLIFAGIYLMLSLTASILREQVST</sequence>
<organism evidence="4 5">
    <name type="scientific">Paracoccus denitrificans</name>
    <dbReference type="NCBI Taxonomy" id="266"/>
    <lineage>
        <taxon>Bacteria</taxon>
        <taxon>Pseudomonadati</taxon>
        <taxon>Pseudomonadota</taxon>
        <taxon>Alphaproteobacteria</taxon>
        <taxon>Rhodobacterales</taxon>
        <taxon>Paracoccaceae</taxon>
        <taxon>Paracoccus</taxon>
    </lineage>
</organism>
<name>A0A533IDB1_PARDE</name>
<keyword evidence="3" id="KW-1133">Transmembrane helix</keyword>
<dbReference type="GO" id="GO:0005886">
    <property type="term" value="C:plasma membrane"/>
    <property type="evidence" value="ECO:0007669"/>
    <property type="project" value="TreeGrafter"/>
</dbReference>
<comment type="caution">
    <text evidence="4">The sequence shown here is derived from an EMBL/GenBank/DDBJ whole genome shotgun (WGS) entry which is preliminary data.</text>
</comment>
<evidence type="ECO:0000256" key="3">
    <source>
        <dbReference type="SAM" id="Phobius"/>
    </source>
</evidence>
<protein>
    <submittedName>
        <fullName evidence="4">Capsule biosynthesis protein</fullName>
    </submittedName>
</protein>
<dbReference type="SUPFAM" id="SSF57997">
    <property type="entry name" value="Tropomyosin"/>
    <property type="match status" value="1"/>
</dbReference>
<evidence type="ECO:0000313" key="5">
    <source>
        <dbReference type="Proteomes" id="UP000315344"/>
    </source>
</evidence>
<reference evidence="4 5" key="1">
    <citation type="journal article" date="2017" name="Nat. Commun.">
        <title>In situ click chemistry generation of cyclooxygenase-2 inhibitors.</title>
        <authorList>
            <person name="Bhardwaj A."/>
            <person name="Kaur J."/>
            <person name="Wuest M."/>
            <person name="Wuest F."/>
        </authorList>
    </citation>
    <scope>NUCLEOTIDE SEQUENCE [LARGE SCALE GENOMIC DNA]</scope>
    <source>
        <strain evidence="4">S2_012_000_R3_94</strain>
    </source>
</reference>
<evidence type="ECO:0000256" key="2">
    <source>
        <dbReference type="SAM" id="MobiDB-lite"/>
    </source>
</evidence>
<dbReference type="InterPro" id="IPR050445">
    <property type="entry name" value="Bact_polysacc_biosynth/exp"/>
</dbReference>